<proteinExistence type="predicted"/>
<accession>A0AAQ2Q6I3</accession>
<keyword evidence="4" id="KW-1185">Reference proteome</keyword>
<name>A0AAQ2Q6I3_MORBO</name>
<sequence length="54" mass="6439">MKKALRFFVRGELCPPMTETDPQASLWRTENLVQHTFWTTTQFFILHEPKAFDP</sequence>
<evidence type="ECO:0000313" key="1">
    <source>
        <dbReference type="EMBL" id="UZA04386.1"/>
    </source>
</evidence>
<evidence type="ECO:0000313" key="4">
    <source>
        <dbReference type="Proteomes" id="UP001163632"/>
    </source>
</evidence>
<dbReference type="RefSeq" id="WP_162860378.1">
    <property type="nucleotide sequence ID" value="NZ_CP030241.1"/>
</dbReference>
<dbReference type="Proteomes" id="UP001163283">
    <property type="component" value="Chromosome"/>
</dbReference>
<dbReference type="AlphaFoldDB" id="A0AAQ2Q6I3"/>
<reference evidence="2 3" key="1">
    <citation type="journal article" date="2022" name="BMC Microbiol.">
        <title>Whole genome sequencing of Moraxella bovis strains from North America reveals two genotypes with different genetic determinants.</title>
        <authorList>
            <person name="Wynn E.L."/>
            <person name="Hille M.M."/>
            <person name="Loy J.D."/>
            <person name="Schuller G."/>
            <person name="Kuhn K.L."/>
            <person name="Dickey A.M."/>
            <person name="Bono J.L."/>
            <person name="Clawson M.L."/>
        </authorList>
    </citation>
    <scope>NUCLEOTIDE SEQUENCE [LARGE SCALE GENOMIC DNA]</scope>
    <source>
        <strain evidence="1">SAM102599</strain>
        <strain evidence="2 3">SAM57978</strain>
    </source>
</reference>
<gene>
    <name evidence="1" type="ORF">LP092_06555</name>
    <name evidence="2" type="ORF">LP129_06865</name>
</gene>
<dbReference type="EMBL" id="CP087830">
    <property type="protein sequence ID" value="UZA04386.1"/>
    <property type="molecule type" value="Genomic_DNA"/>
</dbReference>
<dbReference type="Proteomes" id="UP001163632">
    <property type="component" value="Chromosome"/>
</dbReference>
<dbReference type="EMBL" id="CP087781">
    <property type="protein sequence ID" value="UZA52839.1"/>
    <property type="molecule type" value="Genomic_DNA"/>
</dbReference>
<dbReference type="GeneID" id="77188744"/>
<evidence type="ECO:0000313" key="3">
    <source>
        <dbReference type="Proteomes" id="UP001163283"/>
    </source>
</evidence>
<protein>
    <submittedName>
        <fullName evidence="2">Uncharacterized protein</fullName>
    </submittedName>
</protein>
<organism evidence="2 3">
    <name type="scientific">Moraxella bovis</name>
    <dbReference type="NCBI Taxonomy" id="476"/>
    <lineage>
        <taxon>Bacteria</taxon>
        <taxon>Pseudomonadati</taxon>
        <taxon>Pseudomonadota</taxon>
        <taxon>Gammaproteobacteria</taxon>
        <taxon>Moraxellales</taxon>
        <taxon>Moraxellaceae</taxon>
        <taxon>Moraxella</taxon>
    </lineage>
</organism>
<evidence type="ECO:0000313" key="2">
    <source>
        <dbReference type="EMBL" id="UZA52839.1"/>
    </source>
</evidence>